<reference evidence="1 2" key="1">
    <citation type="journal article" date="2019" name="Sci. Rep.">
        <title>Orb-weaving spider Araneus ventricosus genome elucidates the spidroin gene catalogue.</title>
        <authorList>
            <person name="Kono N."/>
            <person name="Nakamura H."/>
            <person name="Ohtoshi R."/>
            <person name="Moran D.A.P."/>
            <person name="Shinohara A."/>
            <person name="Yoshida Y."/>
            <person name="Fujiwara M."/>
            <person name="Mori M."/>
            <person name="Tomita M."/>
            <person name="Arakawa K."/>
        </authorList>
    </citation>
    <scope>NUCLEOTIDE SEQUENCE [LARGE SCALE GENOMIC DNA]</scope>
</reference>
<proteinExistence type="predicted"/>
<evidence type="ECO:0000313" key="2">
    <source>
        <dbReference type="Proteomes" id="UP000499080"/>
    </source>
</evidence>
<organism evidence="1 2">
    <name type="scientific">Araneus ventricosus</name>
    <name type="common">Orbweaver spider</name>
    <name type="synonym">Epeira ventricosa</name>
    <dbReference type="NCBI Taxonomy" id="182803"/>
    <lineage>
        <taxon>Eukaryota</taxon>
        <taxon>Metazoa</taxon>
        <taxon>Ecdysozoa</taxon>
        <taxon>Arthropoda</taxon>
        <taxon>Chelicerata</taxon>
        <taxon>Arachnida</taxon>
        <taxon>Araneae</taxon>
        <taxon>Araneomorphae</taxon>
        <taxon>Entelegynae</taxon>
        <taxon>Araneoidea</taxon>
        <taxon>Araneidae</taxon>
        <taxon>Araneus</taxon>
    </lineage>
</organism>
<accession>A0A4Y2VY98</accession>
<dbReference type="AlphaFoldDB" id="A0A4Y2VY98"/>
<evidence type="ECO:0000313" key="1">
    <source>
        <dbReference type="EMBL" id="GBO29244.1"/>
    </source>
</evidence>
<comment type="caution">
    <text evidence="1">The sequence shown here is derived from an EMBL/GenBank/DDBJ whole genome shotgun (WGS) entry which is preliminary data.</text>
</comment>
<gene>
    <name evidence="1" type="ORF">AVEN_135847_1</name>
</gene>
<dbReference type="EMBL" id="BGPR01052409">
    <property type="protein sequence ID" value="GBO29244.1"/>
    <property type="molecule type" value="Genomic_DNA"/>
</dbReference>
<sequence length="171" mass="19317">MRTYFTQVSEFKYNIERYLLIDQEKLDWCMDDCHAGVPAARHFLSRLSQIRAGSCGVYLPTVTSFSAIRLNSKKCAGSEQPRSLRNVGQTEPHVYREAVLKGLTNMGFVSGSQLRHQRGASSRPYSTEDSFCMRVKRPPAVIVWKSGKGSAGSSAVFVIWKWFKIMMSVPK</sequence>
<dbReference type="Proteomes" id="UP000499080">
    <property type="component" value="Unassembled WGS sequence"/>
</dbReference>
<keyword evidence="2" id="KW-1185">Reference proteome</keyword>
<protein>
    <submittedName>
        <fullName evidence="1">Uncharacterized protein</fullName>
    </submittedName>
</protein>
<name>A0A4Y2VY98_ARAVE</name>